<evidence type="ECO:0000313" key="3">
    <source>
        <dbReference type="EMBL" id="VAV98040.1"/>
    </source>
</evidence>
<dbReference type="EMBL" id="UOEC01000151">
    <property type="protein sequence ID" value="VAV98040.1"/>
    <property type="molecule type" value="Genomic_DNA"/>
</dbReference>
<sequence>MSDWQSRVLVTIIDVKGSAPREVGAHMTILQDGSQTGTIGGGALEWQATRHAQSLLANNAGYLRQEKELILGPDLEQCCGGVVRLSFELFTSVEKNQLPDTLPDRQNLVLFGAGHVGKALVAALADHDFNVIWVDGRTEIFPASTPDNVQVCAVKEPLKALDKITDNTIVLIMSHCHKLDYAIASAALQNLHVAFVGLIGSATKKARFVKRFAADGLTLDQISRLVCPVGIAEISSKKPAAIAVSILAQLLIEKELVKTGKNTVLLRQNRA</sequence>
<feature type="domain" description="XdhC- CoxI" evidence="1">
    <location>
        <begin position="7"/>
        <end position="59"/>
    </location>
</feature>
<protein>
    <submittedName>
        <fullName evidence="3">Xanthine and CO dehydrogenases maturation factor, XdhC/CoxF family</fullName>
    </submittedName>
</protein>
<accession>A0A3B0RWX2</accession>
<dbReference type="PANTHER" id="PTHR30388">
    <property type="entry name" value="ALDEHYDE OXIDOREDUCTASE MOLYBDENUM COFACTOR ASSEMBLY PROTEIN"/>
    <property type="match status" value="1"/>
</dbReference>
<organism evidence="3">
    <name type="scientific">hydrothermal vent metagenome</name>
    <dbReference type="NCBI Taxonomy" id="652676"/>
    <lineage>
        <taxon>unclassified sequences</taxon>
        <taxon>metagenomes</taxon>
        <taxon>ecological metagenomes</taxon>
    </lineage>
</organism>
<dbReference type="Pfam" id="PF13478">
    <property type="entry name" value="XdhC_C"/>
    <property type="match status" value="1"/>
</dbReference>
<name>A0A3B0RWX2_9ZZZZ</name>
<dbReference type="InterPro" id="IPR052698">
    <property type="entry name" value="MoCofactor_Util/Proc"/>
</dbReference>
<reference evidence="3" key="1">
    <citation type="submission" date="2018-06" db="EMBL/GenBank/DDBJ databases">
        <authorList>
            <person name="Zhirakovskaya E."/>
        </authorList>
    </citation>
    <scope>NUCLEOTIDE SEQUENCE</scope>
</reference>
<evidence type="ECO:0000259" key="2">
    <source>
        <dbReference type="Pfam" id="PF13478"/>
    </source>
</evidence>
<feature type="domain" description="XdhC Rossmann" evidence="2">
    <location>
        <begin position="108"/>
        <end position="250"/>
    </location>
</feature>
<dbReference type="Gene3D" id="3.40.50.720">
    <property type="entry name" value="NAD(P)-binding Rossmann-like Domain"/>
    <property type="match status" value="1"/>
</dbReference>
<dbReference type="NCBIfam" id="TIGR02964">
    <property type="entry name" value="xanthine_xdhC"/>
    <property type="match status" value="1"/>
</dbReference>
<dbReference type="InterPro" id="IPR027051">
    <property type="entry name" value="XdhC_Rossmann_dom"/>
</dbReference>
<dbReference type="AlphaFoldDB" id="A0A3B0RWX2"/>
<proteinExistence type="predicted"/>
<dbReference type="SUPFAM" id="SSF51735">
    <property type="entry name" value="NAD(P)-binding Rossmann-fold domains"/>
    <property type="match status" value="1"/>
</dbReference>
<dbReference type="PANTHER" id="PTHR30388:SF6">
    <property type="entry name" value="XANTHINE DEHYDROGENASE SUBUNIT A-RELATED"/>
    <property type="match status" value="1"/>
</dbReference>
<dbReference type="Pfam" id="PF02625">
    <property type="entry name" value="XdhC_CoxI"/>
    <property type="match status" value="1"/>
</dbReference>
<gene>
    <name evidence="3" type="ORF">MNBD_ALPHA08-76</name>
</gene>
<dbReference type="InterPro" id="IPR014308">
    <property type="entry name" value="Xanthine_DH_XdhC"/>
</dbReference>
<evidence type="ECO:0000259" key="1">
    <source>
        <dbReference type="Pfam" id="PF02625"/>
    </source>
</evidence>
<dbReference type="InterPro" id="IPR036291">
    <property type="entry name" value="NAD(P)-bd_dom_sf"/>
</dbReference>
<dbReference type="InterPro" id="IPR003777">
    <property type="entry name" value="XdhC_CoxI"/>
</dbReference>